<sequence>MCFLYDTSTHPDVKDFEHGDDAFVGVVEYGYTYLVGDDLSIEPIFSVIENYVKFNMKAYSSLEVRTIKFDIEQHDVKSLRASLESKTTVLTDVFFNTIRYGLKSYLKEKVLVGHKSNTSILGTHTKARKS</sequence>
<dbReference type="EnsemblPlants" id="AES89739">
    <property type="protein sequence ID" value="AES89739"/>
    <property type="gene ID" value="MTR_4g079380"/>
</dbReference>
<dbReference type="EMBL" id="CM001220">
    <property type="protein sequence ID" value="AES89739.1"/>
    <property type="molecule type" value="Genomic_DNA"/>
</dbReference>
<name>G7JUZ9_MEDTR</name>
<reference evidence="2" key="4">
    <citation type="journal article" date="2018" name="Nat. Plants">
        <title>Whole-genome landscape of Medicago truncatula symbiotic genes.</title>
        <authorList>
            <person name="Pecrix Y."/>
            <person name="Gamas P."/>
            <person name="Carrere S."/>
        </authorList>
    </citation>
    <scope>NUCLEOTIDE SEQUENCE</scope>
    <source>
        <tissue evidence="2">Leaves</tissue>
    </source>
</reference>
<gene>
    <name evidence="1" type="ordered locus">MTR_4g079380</name>
    <name evidence="2" type="ORF">MtrunA17_Chr4g0040811</name>
</gene>
<dbReference type="EMBL" id="PSQE01000004">
    <property type="protein sequence ID" value="RHN61824.1"/>
    <property type="molecule type" value="Genomic_DNA"/>
</dbReference>
<dbReference type="Proteomes" id="UP000002051">
    <property type="component" value="Chromosome 4"/>
</dbReference>
<evidence type="ECO:0000313" key="3">
    <source>
        <dbReference type="EnsemblPlants" id="AES89739"/>
    </source>
</evidence>
<organism evidence="1 4">
    <name type="scientific">Medicago truncatula</name>
    <name type="common">Barrel medic</name>
    <name type="synonym">Medicago tribuloides</name>
    <dbReference type="NCBI Taxonomy" id="3880"/>
    <lineage>
        <taxon>Eukaryota</taxon>
        <taxon>Viridiplantae</taxon>
        <taxon>Streptophyta</taxon>
        <taxon>Embryophyta</taxon>
        <taxon>Tracheophyta</taxon>
        <taxon>Spermatophyta</taxon>
        <taxon>Magnoliopsida</taxon>
        <taxon>eudicotyledons</taxon>
        <taxon>Gunneridae</taxon>
        <taxon>Pentapetalae</taxon>
        <taxon>rosids</taxon>
        <taxon>fabids</taxon>
        <taxon>Fabales</taxon>
        <taxon>Fabaceae</taxon>
        <taxon>Papilionoideae</taxon>
        <taxon>50 kb inversion clade</taxon>
        <taxon>NPAAA clade</taxon>
        <taxon>Hologalegina</taxon>
        <taxon>IRL clade</taxon>
        <taxon>Trifolieae</taxon>
        <taxon>Medicago</taxon>
    </lineage>
</organism>
<evidence type="ECO:0000313" key="4">
    <source>
        <dbReference type="Proteomes" id="UP000002051"/>
    </source>
</evidence>
<dbReference type="PaxDb" id="3880-AES89739"/>
<proteinExistence type="predicted"/>
<evidence type="ECO:0000313" key="1">
    <source>
        <dbReference type="EMBL" id="AES89739.1"/>
    </source>
</evidence>
<dbReference type="HOGENOM" id="CLU_1941224_0_0_1"/>
<protein>
    <submittedName>
        <fullName evidence="1 3">Uncharacterized protein</fullName>
    </submittedName>
</protein>
<reference evidence="1 4" key="2">
    <citation type="journal article" date="2014" name="BMC Genomics">
        <title>An improved genome release (version Mt4.0) for the model legume Medicago truncatula.</title>
        <authorList>
            <person name="Tang H."/>
            <person name="Krishnakumar V."/>
            <person name="Bidwell S."/>
            <person name="Rosen B."/>
            <person name="Chan A."/>
            <person name="Zhou S."/>
            <person name="Gentzbittel L."/>
            <person name="Childs K.L."/>
            <person name="Yandell M."/>
            <person name="Gundlach H."/>
            <person name="Mayer K.F."/>
            <person name="Schwartz D.C."/>
            <person name="Town C.D."/>
        </authorList>
    </citation>
    <scope>GENOME REANNOTATION</scope>
    <source>
        <strain evidence="3 4">cv. Jemalong A17</strain>
    </source>
</reference>
<reference evidence="3" key="3">
    <citation type="submission" date="2015-04" db="UniProtKB">
        <authorList>
            <consortium name="EnsemblPlants"/>
        </authorList>
    </citation>
    <scope>IDENTIFICATION</scope>
    <source>
        <strain evidence="3">cv. Jemalong A17</strain>
    </source>
</reference>
<dbReference type="Gramene" id="rna24324">
    <property type="protein sequence ID" value="RHN61824.1"/>
    <property type="gene ID" value="gene24324"/>
</dbReference>
<evidence type="ECO:0000313" key="2">
    <source>
        <dbReference type="EMBL" id="RHN61824.1"/>
    </source>
</evidence>
<keyword evidence="4" id="KW-1185">Reference proteome</keyword>
<dbReference type="AlphaFoldDB" id="G7JUZ9"/>
<reference evidence="1 4" key="1">
    <citation type="journal article" date="2011" name="Nature">
        <title>The Medicago genome provides insight into the evolution of rhizobial symbioses.</title>
        <authorList>
            <person name="Young N.D."/>
            <person name="Debelle F."/>
            <person name="Oldroyd G.E."/>
            <person name="Geurts R."/>
            <person name="Cannon S.B."/>
            <person name="Udvardi M.K."/>
            <person name="Benedito V.A."/>
            <person name="Mayer K.F."/>
            <person name="Gouzy J."/>
            <person name="Schoof H."/>
            <person name="Van de Peer Y."/>
            <person name="Proost S."/>
            <person name="Cook D.R."/>
            <person name="Meyers B.C."/>
            <person name="Spannagl M."/>
            <person name="Cheung F."/>
            <person name="De Mita S."/>
            <person name="Krishnakumar V."/>
            <person name="Gundlach H."/>
            <person name="Zhou S."/>
            <person name="Mudge J."/>
            <person name="Bharti A.K."/>
            <person name="Murray J.D."/>
            <person name="Naoumkina M.A."/>
            <person name="Rosen B."/>
            <person name="Silverstein K.A."/>
            <person name="Tang H."/>
            <person name="Rombauts S."/>
            <person name="Zhao P.X."/>
            <person name="Zhou P."/>
            <person name="Barbe V."/>
            <person name="Bardou P."/>
            <person name="Bechner M."/>
            <person name="Bellec A."/>
            <person name="Berger A."/>
            <person name="Berges H."/>
            <person name="Bidwell S."/>
            <person name="Bisseling T."/>
            <person name="Choisne N."/>
            <person name="Couloux A."/>
            <person name="Denny R."/>
            <person name="Deshpande S."/>
            <person name="Dai X."/>
            <person name="Doyle J.J."/>
            <person name="Dudez A.M."/>
            <person name="Farmer A.D."/>
            <person name="Fouteau S."/>
            <person name="Franken C."/>
            <person name="Gibelin C."/>
            <person name="Gish J."/>
            <person name="Goldstein S."/>
            <person name="Gonzalez A.J."/>
            <person name="Green P.J."/>
            <person name="Hallab A."/>
            <person name="Hartog M."/>
            <person name="Hua A."/>
            <person name="Humphray S.J."/>
            <person name="Jeong D.H."/>
            <person name="Jing Y."/>
            <person name="Jocker A."/>
            <person name="Kenton S.M."/>
            <person name="Kim D.J."/>
            <person name="Klee K."/>
            <person name="Lai H."/>
            <person name="Lang C."/>
            <person name="Lin S."/>
            <person name="Macmil S.L."/>
            <person name="Magdelenat G."/>
            <person name="Matthews L."/>
            <person name="McCorrison J."/>
            <person name="Monaghan E.L."/>
            <person name="Mun J.H."/>
            <person name="Najar F.Z."/>
            <person name="Nicholson C."/>
            <person name="Noirot C."/>
            <person name="O'Bleness M."/>
            <person name="Paule C.R."/>
            <person name="Poulain J."/>
            <person name="Prion F."/>
            <person name="Qin B."/>
            <person name="Qu C."/>
            <person name="Retzel E.F."/>
            <person name="Riddle C."/>
            <person name="Sallet E."/>
            <person name="Samain S."/>
            <person name="Samson N."/>
            <person name="Sanders I."/>
            <person name="Saurat O."/>
            <person name="Scarpelli C."/>
            <person name="Schiex T."/>
            <person name="Segurens B."/>
            <person name="Severin A.J."/>
            <person name="Sherrier D.J."/>
            <person name="Shi R."/>
            <person name="Sims S."/>
            <person name="Singer S.R."/>
            <person name="Sinharoy S."/>
            <person name="Sterck L."/>
            <person name="Viollet A."/>
            <person name="Wang B.B."/>
            <person name="Wang K."/>
            <person name="Wang M."/>
            <person name="Wang X."/>
            <person name="Warfsmann J."/>
            <person name="Weissenbach J."/>
            <person name="White D.D."/>
            <person name="White J.D."/>
            <person name="Wiley G.B."/>
            <person name="Wincker P."/>
            <person name="Xing Y."/>
            <person name="Yang L."/>
            <person name="Yao Z."/>
            <person name="Ying F."/>
            <person name="Zhai J."/>
            <person name="Zhou L."/>
            <person name="Zuber A."/>
            <person name="Denarie J."/>
            <person name="Dixon R.A."/>
            <person name="May G.D."/>
            <person name="Schwartz D.C."/>
            <person name="Rogers J."/>
            <person name="Quetier F."/>
            <person name="Town C.D."/>
            <person name="Roe B.A."/>
        </authorList>
    </citation>
    <scope>NUCLEOTIDE SEQUENCE [LARGE SCALE GENOMIC DNA]</scope>
    <source>
        <strain evidence="1">A17</strain>
        <strain evidence="3 4">cv. Jemalong A17</strain>
    </source>
</reference>
<dbReference type="Proteomes" id="UP000265566">
    <property type="component" value="Chromosome 4"/>
</dbReference>
<accession>G7JUZ9</accession>